<dbReference type="InterPro" id="IPR039057">
    <property type="entry name" value="Spo22/ZIP4"/>
</dbReference>
<reference evidence="1 2" key="1">
    <citation type="submission" date="2016-10" db="EMBL/GenBank/DDBJ databases">
        <title>Genome sequence of the basidiomycete white-rot fungus Trametes pubescens.</title>
        <authorList>
            <person name="Makela M.R."/>
            <person name="Granchi Z."/>
            <person name="Peng M."/>
            <person name="De Vries R.P."/>
            <person name="Grigoriev I."/>
            <person name="Riley R."/>
            <person name="Hilden K."/>
        </authorList>
    </citation>
    <scope>NUCLEOTIDE SEQUENCE [LARGE SCALE GENOMIC DNA]</scope>
    <source>
        <strain evidence="1 2">FBCC735</strain>
    </source>
</reference>
<dbReference type="Proteomes" id="UP000184267">
    <property type="component" value="Unassembled WGS sequence"/>
</dbReference>
<dbReference type="STRING" id="154538.A0A1M2VLS9"/>
<protein>
    <submittedName>
        <fullName evidence="1">Uncharacterized protein</fullName>
    </submittedName>
</protein>
<dbReference type="AlphaFoldDB" id="A0A1M2VLS9"/>
<accession>A0A1M2VLS9</accession>
<dbReference type="OrthoDB" id="65716at2759"/>
<name>A0A1M2VLS9_TRAPU</name>
<gene>
    <name evidence="1" type="ORF">TRAPUB_587</name>
</gene>
<dbReference type="PANTHER" id="PTHR40375">
    <property type="entry name" value="SPORULATION-SPECIFIC PROTEIN 22"/>
    <property type="match status" value="1"/>
</dbReference>
<sequence length="347" mass="37920">MVHASNFNKKMLLLATRLANESGMKNLLLSVLEALLDASVREGVEAEAEAITLSLVPWLSRGAHAEALSLVTALEAKQASAVGTKDVSWLWRTAYNTAVQGCSEWENLEDSISDLFDVARQLLQIYTRCPAVDTDAELQMFLINASFAGAAGRVFASRRLASNTAAEDADRWRLVAQEVVSCRNCIGQIISGASTLDEEGSERAQSFLSILSVFGVEIACRLKTWNCVPEIIEDTSRAQKVDIGTYEAITDLLWTEKDCPIDVLSTALEAILHASLDRAVLSVEKFSRWLRAICTILLARSAPADRTKAIGYVEQAVGVLQDHAAESDPQVRRARHACPMRPPSMSI</sequence>
<organism evidence="1 2">
    <name type="scientific">Trametes pubescens</name>
    <name type="common">White-rot fungus</name>
    <dbReference type="NCBI Taxonomy" id="154538"/>
    <lineage>
        <taxon>Eukaryota</taxon>
        <taxon>Fungi</taxon>
        <taxon>Dikarya</taxon>
        <taxon>Basidiomycota</taxon>
        <taxon>Agaricomycotina</taxon>
        <taxon>Agaricomycetes</taxon>
        <taxon>Polyporales</taxon>
        <taxon>Polyporaceae</taxon>
        <taxon>Trametes</taxon>
    </lineage>
</organism>
<evidence type="ECO:0000313" key="2">
    <source>
        <dbReference type="Proteomes" id="UP000184267"/>
    </source>
</evidence>
<keyword evidence="2" id="KW-1185">Reference proteome</keyword>
<comment type="caution">
    <text evidence="1">The sequence shown here is derived from an EMBL/GenBank/DDBJ whole genome shotgun (WGS) entry which is preliminary data.</text>
</comment>
<dbReference type="EMBL" id="MNAD01001041">
    <property type="protein sequence ID" value="OJT08513.1"/>
    <property type="molecule type" value="Genomic_DNA"/>
</dbReference>
<dbReference type="PANTHER" id="PTHR40375:SF2">
    <property type="entry name" value="SPORULATION-SPECIFIC PROTEIN 22"/>
    <property type="match status" value="1"/>
</dbReference>
<dbReference type="GO" id="GO:0090173">
    <property type="term" value="P:regulation of synaptonemal complex assembly"/>
    <property type="evidence" value="ECO:0007669"/>
    <property type="project" value="InterPro"/>
</dbReference>
<evidence type="ECO:0000313" key="1">
    <source>
        <dbReference type="EMBL" id="OJT08513.1"/>
    </source>
</evidence>
<proteinExistence type="predicted"/>
<dbReference type="OMA" id="LMECCEK"/>